<dbReference type="InterPro" id="IPR036844">
    <property type="entry name" value="Hint_dom_sf"/>
</dbReference>
<name>A0A7W9BLF5_9RHOB</name>
<dbReference type="EMBL" id="JACIJM010000005">
    <property type="protein sequence ID" value="MBB5722521.1"/>
    <property type="molecule type" value="Genomic_DNA"/>
</dbReference>
<protein>
    <recommendedName>
        <fullName evidence="1">Hedgehog/Intein (Hint) domain-containing protein</fullName>
    </recommendedName>
</protein>
<feature type="domain" description="Hedgehog/Intein (Hint)" evidence="1">
    <location>
        <begin position="32"/>
        <end position="163"/>
    </location>
</feature>
<dbReference type="RefSeq" id="WP_183528851.1">
    <property type="nucleotide sequence ID" value="NZ_JACIJM010000005.1"/>
</dbReference>
<dbReference type="Pfam" id="PF13403">
    <property type="entry name" value="Hint_2"/>
    <property type="match status" value="1"/>
</dbReference>
<organism evidence="2 3">
    <name type="scientific">Yoonia ponticola</name>
    <dbReference type="NCBI Taxonomy" id="1524255"/>
    <lineage>
        <taxon>Bacteria</taxon>
        <taxon>Pseudomonadati</taxon>
        <taxon>Pseudomonadota</taxon>
        <taxon>Alphaproteobacteria</taxon>
        <taxon>Rhodobacterales</taxon>
        <taxon>Paracoccaceae</taxon>
        <taxon>Yoonia</taxon>
    </lineage>
</organism>
<evidence type="ECO:0000313" key="3">
    <source>
        <dbReference type="Proteomes" id="UP000535415"/>
    </source>
</evidence>
<sequence length="217" mass="22959">MFEFKRDVWGRSAVAEAGLLADATLAELAAGLVAGTQVATQMGWRDVAAVAVGDQILTFDGGMQTVASVNRQILMTGGELAPGEAWPLFVPAHALGNRDDMVLLPQQSVMIEADAAEEVFGDPFAMIPALVLEGFRGIVRVPPAEQIELITLGFSQDEVIFANTGALIHCPKSTDILDAGLSDYTTLPLEAARALITVMEIDGMGKIAMQTPYQTAA</sequence>
<dbReference type="InterPro" id="IPR028992">
    <property type="entry name" value="Hedgehog/Intein_dom"/>
</dbReference>
<dbReference type="Proteomes" id="UP000535415">
    <property type="component" value="Unassembled WGS sequence"/>
</dbReference>
<gene>
    <name evidence="2" type="ORF">FHS72_002147</name>
</gene>
<evidence type="ECO:0000313" key="2">
    <source>
        <dbReference type="EMBL" id="MBB5722521.1"/>
    </source>
</evidence>
<dbReference type="SUPFAM" id="SSF51294">
    <property type="entry name" value="Hedgehog/intein (Hint) domain"/>
    <property type="match status" value="1"/>
</dbReference>
<dbReference type="AlphaFoldDB" id="A0A7W9BLF5"/>
<comment type="caution">
    <text evidence="2">The sequence shown here is derived from an EMBL/GenBank/DDBJ whole genome shotgun (WGS) entry which is preliminary data.</text>
</comment>
<accession>A0A7W9BLF5</accession>
<evidence type="ECO:0000259" key="1">
    <source>
        <dbReference type="Pfam" id="PF13403"/>
    </source>
</evidence>
<reference evidence="2 3" key="1">
    <citation type="submission" date="2020-08" db="EMBL/GenBank/DDBJ databases">
        <title>Genomic Encyclopedia of Type Strains, Phase IV (KMG-IV): sequencing the most valuable type-strain genomes for metagenomic binning, comparative biology and taxonomic classification.</title>
        <authorList>
            <person name="Goeker M."/>
        </authorList>
    </citation>
    <scope>NUCLEOTIDE SEQUENCE [LARGE SCALE GENOMIC DNA]</scope>
    <source>
        <strain evidence="2 3">DSM 101064</strain>
    </source>
</reference>
<keyword evidence="3" id="KW-1185">Reference proteome</keyword>
<proteinExistence type="predicted"/>